<protein>
    <recommendedName>
        <fullName evidence="4">Nuclear pore protein</fullName>
    </recommendedName>
</protein>
<keyword evidence="4" id="KW-0906">Nuclear pore complex</keyword>
<dbReference type="GO" id="GO:0017056">
    <property type="term" value="F:structural constituent of nuclear pore"/>
    <property type="evidence" value="ECO:0007669"/>
    <property type="project" value="InterPro"/>
</dbReference>
<feature type="non-terminal residue" evidence="5">
    <location>
        <position position="81"/>
    </location>
</feature>
<evidence type="ECO:0000256" key="1">
    <source>
        <dbReference type="ARBA" id="ARBA00004259"/>
    </source>
</evidence>
<comment type="similarity">
    <text evidence="2 4">Belongs to the nucleoporin interacting component (NIC) family.</text>
</comment>
<evidence type="ECO:0000313" key="6">
    <source>
        <dbReference type="Proteomes" id="UP000044602"/>
    </source>
</evidence>
<reference evidence="6" key="1">
    <citation type="submission" date="2015-05" db="EMBL/GenBank/DDBJ databases">
        <authorList>
            <person name="Fogelqvist Johan"/>
        </authorList>
    </citation>
    <scope>NUCLEOTIDE SEQUENCE [LARGE SCALE GENOMIC DNA]</scope>
</reference>
<keyword evidence="4" id="KW-0472">Membrane</keyword>
<sequence>MATSDLRSLNSRDLVQINFGRMLGFYTKDFRAADVVSAVDYLTLVCLNMDLPGEAGRRNANLCWEALRELVLETREFSKLI</sequence>
<name>A0A0G4LKM5_VERLO</name>
<proteinExistence type="inferred from homology"/>
<evidence type="ECO:0000313" key="5">
    <source>
        <dbReference type="EMBL" id="CRK22602.1"/>
    </source>
</evidence>
<gene>
    <name evidence="5" type="ORF">BN1708_017966</name>
</gene>
<keyword evidence="6" id="KW-1185">Reference proteome</keyword>
<dbReference type="GO" id="GO:0016973">
    <property type="term" value="P:poly(A)+ mRNA export from nucleus"/>
    <property type="evidence" value="ECO:0007669"/>
    <property type="project" value="TreeGrafter"/>
</dbReference>
<dbReference type="PANTHER" id="PTHR11225:SF4">
    <property type="entry name" value="NUCLEAR PORE COMPLEX PROTEIN NUP93"/>
    <property type="match status" value="1"/>
</dbReference>
<dbReference type="STRING" id="100787.A0A0G4LKM5"/>
<dbReference type="EMBL" id="CVQH01014413">
    <property type="protein sequence ID" value="CRK22602.1"/>
    <property type="molecule type" value="Genomic_DNA"/>
</dbReference>
<keyword evidence="3 4" id="KW-0539">Nucleus</keyword>
<keyword evidence="4" id="KW-0811">Translocation</keyword>
<evidence type="ECO:0000256" key="2">
    <source>
        <dbReference type="ARBA" id="ARBA00010186"/>
    </source>
</evidence>
<organism evidence="5 6">
    <name type="scientific">Verticillium longisporum</name>
    <name type="common">Verticillium dahliae var. longisporum</name>
    <dbReference type="NCBI Taxonomy" id="100787"/>
    <lineage>
        <taxon>Eukaryota</taxon>
        <taxon>Fungi</taxon>
        <taxon>Dikarya</taxon>
        <taxon>Ascomycota</taxon>
        <taxon>Pezizomycotina</taxon>
        <taxon>Sordariomycetes</taxon>
        <taxon>Hypocreomycetidae</taxon>
        <taxon>Glomerellales</taxon>
        <taxon>Plectosphaerellaceae</taxon>
        <taxon>Verticillium</taxon>
    </lineage>
</organism>
<dbReference type="Proteomes" id="UP000044602">
    <property type="component" value="Unassembled WGS sequence"/>
</dbReference>
<keyword evidence="4" id="KW-0509">mRNA transport</keyword>
<dbReference type="PANTHER" id="PTHR11225">
    <property type="entry name" value="NUCLEAR PORE COMPLEX PROTEIN NUP93 NUCLEOPORIN NUP93 DEAD EYE PROTEIN"/>
    <property type="match status" value="1"/>
</dbReference>
<dbReference type="InterPro" id="IPR007231">
    <property type="entry name" value="Nucleoporin_int_Nup93/Nic96"/>
</dbReference>
<keyword evidence="4" id="KW-0653">Protein transport</keyword>
<evidence type="ECO:0000256" key="3">
    <source>
        <dbReference type="ARBA" id="ARBA00023242"/>
    </source>
</evidence>
<dbReference type="Pfam" id="PF04097">
    <property type="entry name" value="Nic96"/>
    <property type="match status" value="1"/>
</dbReference>
<accession>A0A0G4LKM5</accession>
<dbReference type="GO" id="GO:0005643">
    <property type="term" value="C:nuclear pore"/>
    <property type="evidence" value="ECO:0007669"/>
    <property type="project" value="UniProtKB-SubCell"/>
</dbReference>
<dbReference type="AlphaFoldDB" id="A0A0G4LKM5"/>
<evidence type="ECO:0000256" key="4">
    <source>
        <dbReference type="RuleBase" id="RU364035"/>
    </source>
</evidence>
<dbReference type="GO" id="GO:0006606">
    <property type="term" value="P:protein import into nucleus"/>
    <property type="evidence" value="ECO:0007669"/>
    <property type="project" value="TreeGrafter"/>
</dbReference>
<comment type="subcellular location">
    <subcellularLocation>
        <location evidence="1">Nucleus envelope</location>
    </subcellularLocation>
    <subcellularLocation>
        <location evidence="4">Nucleus</location>
        <location evidence="4">Nuclear pore complex</location>
    </subcellularLocation>
</comment>
<keyword evidence="4" id="KW-0813">Transport</keyword>